<dbReference type="AlphaFoldDB" id="A0AA43R034"/>
<evidence type="ECO:0000313" key="1">
    <source>
        <dbReference type="EMBL" id="MDI1493430.1"/>
    </source>
</evidence>
<name>A0AA43R034_9LECA</name>
<gene>
    <name evidence="1" type="ORF">OHK93_005219</name>
</gene>
<sequence length="253" mass="29498">MANHDSPALITTPRLPVQSGGNLETKNFLDCPFEIRAMVYKDFFAAEFYESSEIDQNEGAEEGNSRLKRRMTAHDKVSLLLANKVVWGEAVPFFHRLHEFQLRIPERCETILTIPLPYQIQQVLRVVAKVRLVNQGEKLNYALLDNVGYYIAFLKREFTELKSLKTNITLFACDDPSYALEQLQQLWPRLNYLQLIIDDLWAGDVETLLRSITPGLKWSLAEAHPWDYDSFWRRGYYLDRSHLEEGVTKIWDI</sequence>
<dbReference type="EMBL" id="JAPUFD010000026">
    <property type="protein sequence ID" value="MDI1493430.1"/>
    <property type="molecule type" value="Genomic_DNA"/>
</dbReference>
<reference evidence="1" key="1">
    <citation type="journal article" date="2023" name="Genome Biol. Evol.">
        <title>First Whole Genome Sequence and Flow Cytometry Genome Size Data for the Lichen-Forming Fungus Ramalina farinacea (Ascomycota).</title>
        <authorList>
            <person name="Llewellyn T."/>
            <person name="Mian S."/>
            <person name="Hill R."/>
            <person name="Leitch I.J."/>
            <person name="Gaya E."/>
        </authorList>
    </citation>
    <scope>NUCLEOTIDE SEQUENCE</scope>
    <source>
        <strain evidence="1">LIQ254RAFAR</strain>
    </source>
</reference>
<proteinExistence type="predicted"/>
<dbReference type="Proteomes" id="UP001161017">
    <property type="component" value="Unassembled WGS sequence"/>
</dbReference>
<comment type="caution">
    <text evidence="1">The sequence shown here is derived from an EMBL/GenBank/DDBJ whole genome shotgun (WGS) entry which is preliminary data.</text>
</comment>
<evidence type="ECO:0000313" key="2">
    <source>
        <dbReference type="Proteomes" id="UP001161017"/>
    </source>
</evidence>
<accession>A0AA43R034</accession>
<keyword evidence="2" id="KW-1185">Reference proteome</keyword>
<organism evidence="1 2">
    <name type="scientific">Ramalina farinacea</name>
    <dbReference type="NCBI Taxonomy" id="258253"/>
    <lineage>
        <taxon>Eukaryota</taxon>
        <taxon>Fungi</taxon>
        <taxon>Dikarya</taxon>
        <taxon>Ascomycota</taxon>
        <taxon>Pezizomycotina</taxon>
        <taxon>Lecanoromycetes</taxon>
        <taxon>OSLEUM clade</taxon>
        <taxon>Lecanoromycetidae</taxon>
        <taxon>Lecanorales</taxon>
        <taxon>Lecanorineae</taxon>
        <taxon>Ramalinaceae</taxon>
        <taxon>Ramalina</taxon>
    </lineage>
</organism>
<protein>
    <submittedName>
        <fullName evidence="1">Uncharacterized protein</fullName>
    </submittedName>
</protein>